<evidence type="ECO:0000256" key="5">
    <source>
        <dbReference type="ARBA" id="ARBA00022741"/>
    </source>
</evidence>
<evidence type="ECO:0000256" key="2">
    <source>
        <dbReference type="ARBA" id="ARBA00008420"/>
    </source>
</evidence>
<evidence type="ECO:0000256" key="4">
    <source>
        <dbReference type="ARBA" id="ARBA00022679"/>
    </source>
</evidence>
<name>A0A816M1F3_BRANA</name>
<dbReference type="SMR" id="A0A816M1F3"/>
<dbReference type="EC" id="2.7.1.12" evidence="3"/>
<evidence type="ECO:0000256" key="8">
    <source>
        <dbReference type="ARBA" id="ARBA00029835"/>
    </source>
</evidence>
<accession>A0A816M1F3</accession>
<evidence type="ECO:0000313" key="10">
    <source>
        <dbReference type="EMBL" id="CAF1954089.1"/>
    </source>
</evidence>
<evidence type="ECO:0000256" key="6">
    <source>
        <dbReference type="ARBA" id="ARBA00022777"/>
    </source>
</evidence>
<keyword evidence="4" id="KW-0808">Transferase</keyword>
<evidence type="ECO:0000256" key="3">
    <source>
        <dbReference type="ARBA" id="ARBA00012054"/>
    </source>
</evidence>
<keyword evidence="5" id="KW-0547">Nucleotide-binding</keyword>
<dbReference type="UniPathway" id="UPA00792"/>
<comment type="pathway">
    <text evidence="1">Carbohydrate acid metabolism; D-gluconate degradation.</text>
</comment>
<dbReference type="AlphaFoldDB" id="A0A816M1F3"/>
<dbReference type="GO" id="GO:0046316">
    <property type="term" value="F:gluconokinase activity"/>
    <property type="evidence" value="ECO:0007669"/>
    <property type="project" value="UniProtKB-EC"/>
</dbReference>
<keyword evidence="7" id="KW-0067">ATP-binding</keyword>
<reference evidence="10" key="1">
    <citation type="submission" date="2021-01" db="EMBL/GenBank/DDBJ databases">
        <authorList>
            <consortium name="Genoscope - CEA"/>
            <person name="William W."/>
        </authorList>
    </citation>
    <scope>NUCLEOTIDE SEQUENCE</scope>
</reference>
<dbReference type="Gene3D" id="3.40.50.300">
    <property type="entry name" value="P-loop containing nucleotide triphosphate hydrolases"/>
    <property type="match status" value="1"/>
</dbReference>
<evidence type="ECO:0000256" key="7">
    <source>
        <dbReference type="ARBA" id="ARBA00022840"/>
    </source>
</evidence>
<dbReference type="InterPro" id="IPR006001">
    <property type="entry name" value="Therm_gnt_kin"/>
</dbReference>
<sequence length="95" mass="10694">MLGEALASDFLDADDFHSLSNRACPSLRKQYREILRGFDPDYKQESYSSCKAKIVLLEGNADVIAARLQKRASKGEHFIPLTLLHSQLELLQADD</sequence>
<dbReference type="InterPro" id="IPR027417">
    <property type="entry name" value="P-loop_NTPase"/>
</dbReference>
<dbReference type="EMBL" id="HG994371">
    <property type="protein sequence ID" value="CAF1954089.1"/>
    <property type="molecule type" value="Genomic_DNA"/>
</dbReference>
<comment type="similarity">
    <text evidence="2">Belongs to the gluconokinase GntK/GntV family.</text>
</comment>
<dbReference type="PANTHER" id="PTHR43442:SF3">
    <property type="entry name" value="GLUCONOKINASE-RELATED"/>
    <property type="match status" value="1"/>
</dbReference>
<evidence type="ECO:0000256" key="1">
    <source>
        <dbReference type="ARBA" id="ARBA00004875"/>
    </source>
</evidence>
<protein>
    <recommendedName>
        <fullName evidence="3">gluconokinase</fullName>
        <ecNumber evidence="3">2.7.1.12</ecNumber>
    </recommendedName>
    <alternativeName>
        <fullName evidence="8">Gluconate kinase</fullName>
    </alternativeName>
</protein>
<dbReference type="GO" id="GO:0005524">
    <property type="term" value="F:ATP binding"/>
    <property type="evidence" value="ECO:0007669"/>
    <property type="project" value="UniProtKB-KW"/>
</dbReference>
<proteinExistence type="inferred from homology"/>
<comment type="catalytic activity">
    <reaction evidence="9">
        <text>D-gluconate + ATP = 6-phospho-D-gluconate + ADP + H(+)</text>
        <dbReference type="Rhea" id="RHEA:19433"/>
        <dbReference type="ChEBI" id="CHEBI:15378"/>
        <dbReference type="ChEBI" id="CHEBI:18391"/>
        <dbReference type="ChEBI" id="CHEBI:30616"/>
        <dbReference type="ChEBI" id="CHEBI:58759"/>
        <dbReference type="ChEBI" id="CHEBI:456216"/>
        <dbReference type="EC" id="2.7.1.12"/>
    </reaction>
</comment>
<gene>
    <name evidence="10" type="ORF">DARMORV10_C07P06790.1</name>
</gene>
<organism evidence="10">
    <name type="scientific">Brassica napus</name>
    <name type="common">Rape</name>
    <dbReference type="NCBI Taxonomy" id="3708"/>
    <lineage>
        <taxon>Eukaryota</taxon>
        <taxon>Viridiplantae</taxon>
        <taxon>Streptophyta</taxon>
        <taxon>Embryophyta</taxon>
        <taxon>Tracheophyta</taxon>
        <taxon>Spermatophyta</taxon>
        <taxon>Magnoliopsida</taxon>
        <taxon>eudicotyledons</taxon>
        <taxon>Gunneridae</taxon>
        <taxon>Pentapetalae</taxon>
        <taxon>rosids</taxon>
        <taxon>malvids</taxon>
        <taxon>Brassicales</taxon>
        <taxon>Brassicaceae</taxon>
        <taxon>Brassiceae</taxon>
        <taxon>Brassica</taxon>
    </lineage>
</organism>
<dbReference type="GO" id="GO:0005975">
    <property type="term" value="P:carbohydrate metabolic process"/>
    <property type="evidence" value="ECO:0007669"/>
    <property type="project" value="InterPro"/>
</dbReference>
<evidence type="ECO:0000256" key="9">
    <source>
        <dbReference type="ARBA" id="ARBA00048090"/>
    </source>
</evidence>
<dbReference type="PANTHER" id="PTHR43442">
    <property type="entry name" value="GLUCONOKINASE-RELATED"/>
    <property type="match status" value="1"/>
</dbReference>
<dbReference type="Proteomes" id="UP001295469">
    <property type="component" value="Chromosome C07"/>
</dbReference>
<keyword evidence="6" id="KW-0418">Kinase</keyword>